<dbReference type="PRINTS" id="PR01021">
    <property type="entry name" value="OMPADOMAIN"/>
</dbReference>
<dbReference type="InterPro" id="IPR036737">
    <property type="entry name" value="OmpA-like_sf"/>
</dbReference>
<dbReference type="PANTHER" id="PTHR30329">
    <property type="entry name" value="STATOR ELEMENT OF FLAGELLAR MOTOR COMPLEX"/>
    <property type="match status" value="1"/>
</dbReference>
<evidence type="ECO:0000256" key="5">
    <source>
        <dbReference type="SAM" id="MobiDB-lite"/>
    </source>
</evidence>
<sequence length="633" mass="66979">MRLSSILIRVATFGAAALVAYVGSSTSVSLLEKRSGMAVQEALIDANMAWSRVIADGLQIVIEGEAPTEVARLRAVTVAGGVVDASRVINNASVKDTSRAVAPDFAIEMLRNESGVSLIGLIPADTDRESLTDDLQDMAEGDPVTDLLETADYPVPSSWRASMHFGVRAMDILPRSKISVSAGLVQITASSDSPEQRAQLERRIRAMKPEGVAMQLNITAPRPVVSPFITRFILDTNGARFEACTADTAEAQDIILQAAANAGFEGRSGCTLGLGSPSRQWGNVVSQSIEAIASLGGGTLTVSDADVTIEALIDTPQDTFDEVVGRLENRLPEVFALSATLPEPEVESETGPPQFIAALTDDDGVTLTGRLPNDLTTTLVENFAQARFPGSEVEMGTLTDENLPTDWQVRILAGLEALSRLKEGSLTVEPDSIVVSGTTGNEEASADISGLLVNKLGPDADFSINVEYLPELDLVVAGPSPEQCVSQINIVTANRKITFDPGSATLTAEAGATMNDIAEILSQCIDLSIEIAGYTDSQGREEMNLALSQERAEAVLSALRARRVPTSSFNAIGYGEADPIADNGTEEGREANRRIEFRLVTEDEAAEDGEATAEEDADATAEETPAEPEAAAE</sequence>
<dbReference type="PANTHER" id="PTHR30329:SF21">
    <property type="entry name" value="LIPOPROTEIN YIAD-RELATED"/>
    <property type="match status" value="1"/>
</dbReference>
<reference evidence="7 8" key="1">
    <citation type="submission" date="2020-03" db="EMBL/GenBank/DDBJ databases">
        <title>Bacterial isolates of synthetic phycosphere.</title>
        <authorList>
            <person name="Fu H."/>
            <person name="Moran M.A."/>
        </authorList>
    </citation>
    <scope>NUCLEOTIDE SEQUENCE [LARGE SCALE GENOMIC DNA]</scope>
    <source>
        <strain evidence="7 8">HF1</strain>
    </source>
</reference>
<feature type="domain" description="OmpA-like" evidence="6">
    <location>
        <begin position="486"/>
        <end position="603"/>
    </location>
</feature>
<name>A0ABX0W1M4_9RHOB</name>
<evidence type="ECO:0000313" key="8">
    <source>
        <dbReference type="Proteomes" id="UP000709466"/>
    </source>
</evidence>
<dbReference type="PROSITE" id="PS51123">
    <property type="entry name" value="OMPA_2"/>
    <property type="match status" value="1"/>
</dbReference>
<dbReference type="InterPro" id="IPR006665">
    <property type="entry name" value="OmpA-like"/>
</dbReference>
<evidence type="ECO:0000256" key="2">
    <source>
        <dbReference type="ARBA" id="ARBA00023136"/>
    </source>
</evidence>
<evidence type="ECO:0000256" key="3">
    <source>
        <dbReference type="ARBA" id="ARBA00023237"/>
    </source>
</evidence>
<dbReference type="CDD" id="cd07185">
    <property type="entry name" value="OmpA_C-like"/>
    <property type="match status" value="1"/>
</dbReference>
<keyword evidence="8" id="KW-1185">Reference proteome</keyword>
<evidence type="ECO:0000256" key="1">
    <source>
        <dbReference type="ARBA" id="ARBA00004442"/>
    </source>
</evidence>
<dbReference type="Pfam" id="PF00691">
    <property type="entry name" value="OmpA"/>
    <property type="match status" value="1"/>
</dbReference>
<feature type="region of interest" description="Disordered" evidence="5">
    <location>
        <begin position="599"/>
        <end position="633"/>
    </location>
</feature>
<dbReference type="InterPro" id="IPR006664">
    <property type="entry name" value="OMP_bac"/>
</dbReference>
<evidence type="ECO:0000259" key="6">
    <source>
        <dbReference type="PROSITE" id="PS51123"/>
    </source>
</evidence>
<evidence type="ECO:0000256" key="4">
    <source>
        <dbReference type="PROSITE-ProRule" id="PRU00473"/>
    </source>
</evidence>
<dbReference type="RefSeq" id="WP_167638954.1">
    <property type="nucleotide sequence ID" value="NZ_JAATOP010000011.1"/>
</dbReference>
<evidence type="ECO:0000313" key="7">
    <source>
        <dbReference type="EMBL" id="NIY73570.1"/>
    </source>
</evidence>
<dbReference type="Gene3D" id="3.30.1330.60">
    <property type="entry name" value="OmpA-like domain"/>
    <property type="match status" value="1"/>
</dbReference>
<accession>A0ABX0W1M4</accession>
<proteinExistence type="predicted"/>
<dbReference type="EMBL" id="JAATOP010000011">
    <property type="protein sequence ID" value="NIY73570.1"/>
    <property type="molecule type" value="Genomic_DNA"/>
</dbReference>
<protein>
    <submittedName>
        <fullName evidence="7">OmpA family protein</fullName>
    </submittedName>
</protein>
<keyword evidence="3" id="KW-0998">Cell outer membrane</keyword>
<feature type="compositionally biased region" description="Acidic residues" evidence="5">
    <location>
        <begin position="602"/>
        <end position="633"/>
    </location>
</feature>
<comment type="caution">
    <text evidence="7">The sequence shown here is derived from an EMBL/GenBank/DDBJ whole genome shotgun (WGS) entry which is preliminary data.</text>
</comment>
<organism evidence="7 8">
    <name type="scientific">Marivivens donghaensis</name>
    <dbReference type="NCBI Taxonomy" id="1699413"/>
    <lineage>
        <taxon>Bacteria</taxon>
        <taxon>Pseudomonadati</taxon>
        <taxon>Pseudomonadota</taxon>
        <taxon>Alphaproteobacteria</taxon>
        <taxon>Rhodobacterales</taxon>
        <taxon>Paracoccaceae</taxon>
        <taxon>Marivivens group</taxon>
        <taxon>Marivivens</taxon>
    </lineage>
</organism>
<keyword evidence="2 4" id="KW-0472">Membrane</keyword>
<dbReference type="InterPro" id="IPR050330">
    <property type="entry name" value="Bact_OuterMem_StrucFunc"/>
</dbReference>
<gene>
    <name evidence="7" type="ORF">HCZ30_14145</name>
</gene>
<dbReference type="Gene3D" id="3.40.1520.20">
    <property type="match status" value="2"/>
</dbReference>
<dbReference type="SUPFAM" id="SSF103088">
    <property type="entry name" value="OmpA-like"/>
    <property type="match status" value="1"/>
</dbReference>
<dbReference type="Proteomes" id="UP000709466">
    <property type="component" value="Unassembled WGS sequence"/>
</dbReference>
<comment type="subcellular location">
    <subcellularLocation>
        <location evidence="1">Cell outer membrane</location>
    </subcellularLocation>
</comment>